<proteinExistence type="inferred from homology"/>
<dbReference type="EMBL" id="JBBWWR010000016">
    <property type="protein sequence ID" value="KAK8947919.1"/>
    <property type="molecule type" value="Genomic_DNA"/>
</dbReference>
<evidence type="ECO:0000313" key="10">
    <source>
        <dbReference type="Proteomes" id="UP001412067"/>
    </source>
</evidence>
<evidence type="ECO:0000256" key="5">
    <source>
        <dbReference type="ARBA" id="ARBA00022833"/>
    </source>
</evidence>
<comment type="caution">
    <text evidence="9">The sequence shown here is derived from an EMBL/GenBank/DDBJ whole genome shotgun (WGS) entry which is preliminary data.</text>
</comment>
<dbReference type="Pfam" id="PF01432">
    <property type="entry name" value="Peptidase_M3"/>
    <property type="match status" value="1"/>
</dbReference>
<evidence type="ECO:0000256" key="7">
    <source>
        <dbReference type="RuleBase" id="RU003435"/>
    </source>
</evidence>
<sequence length="397" mass="45235">MAKTSIKVFEFLEEVSKNLSDLATTELKFLTDLKMKEEGDTSFGMEDLSYYIRIAEELQFNLDLTEVRQYFPVDLVLSGIFKILNDLFGLKFKEVKDVESWHETVVLYAVVDSSSNELLGYVYLDIFSRPGKFAHTCVLSLQNGSSSQGMRQIPVTLLISQCPKKLDEYPSLMRFSDVVGLLHEFSHVVHHICNRSTFSRFSGLHVEGDFVEIPSHLLENWCYENVSLKMMSGLNKDNTKSISTEMCKLLKRKRDFFLGLKLKQEILICLFDQIIHSSESIDIVELVKDLHPKVMLGIPLLEGINPASMFPRSAIGYDATCYTQIWSEVFAADIFATKFQDDLLNLHAGLQFRNKVLAPGGTLDSFNILSDYLGRKPSIRSFFEIKARNCLPFPNVK</sequence>
<dbReference type="PANTHER" id="PTHR11804:SF82">
    <property type="entry name" value="THIMET OLIGOPEPTIDASE-RELATED"/>
    <property type="match status" value="1"/>
</dbReference>
<dbReference type="InterPro" id="IPR024079">
    <property type="entry name" value="MetalloPept_cat_dom_sf"/>
</dbReference>
<evidence type="ECO:0000256" key="2">
    <source>
        <dbReference type="ARBA" id="ARBA00022670"/>
    </source>
</evidence>
<evidence type="ECO:0000256" key="3">
    <source>
        <dbReference type="ARBA" id="ARBA00022723"/>
    </source>
</evidence>
<gene>
    <name evidence="9" type="ORF">KSP40_PGU009451</name>
</gene>
<dbReference type="SUPFAM" id="SSF55486">
    <property type="entry name" value="Metalloproteases ('zincins'), catalytic domain"/>
    <property type="match status" value="1"/>
</dbReference>
<dbReference type="InterPro" id="IPR001567">
    <property type="entry name" value="Pept_M3A_M3B_dom"/>
</dbReference>
<name>A0ABR2LQW3_9ASPA</name>
<evidence type="ECO:0000313" key="9">
    <source>
        <dbReference type="EMBL" id="KAK8947919.1"/>
    </source>
</evidence>
<evidence type="ECO:0000256" key="1">
    <source>
        <dbReference type="ARBA" id="ARBA00006040"/>
    </source>
</evidence>
<dbReference type="PANTHER" id="PTHR11804">
    <property type="entry name" value="PROTEASE M3 THIMET OLIGOPEPTIDASE-RELATED"/>
    <property type="match status" value="1"/>
</dbReference>
<keyword evidence="5 7" id="KW-0862">Zinc</keyword>
<evidence type="ECO:0000256" key="6">
    <source>
        <dbReference type="ARBA" id="ARBA00023049"/>
    </source>
</evidence>
<dbReference type="InterPro" id="IPR045090">
    <property type="entry name" value="Pept_M3A_M3B"/>
</dbReference>
<comment type="cofactor">
    <cofactor evidence="7">
        <name>Zn(2+)</name>
        <dbReference type="ChEBI" id="CHEBI:29105"/>
    </cofactor>
    <text evidence="7">Binds 1 zinc ion.</text>
</comment>
<evidence type="ECO:0000256" key="4">
    <source>
        <dbReference type="ARBA" id="ARBA00022801"/>
    </source>
</evidence>
<organism evidence="9 10">
    <name type="scientific">Platanthera guangdongensis</name>
    <dbReference type="NCBI Taxonomy" id="2320717"/>
    <lineage>
        <taxon>Eukaryota</taxon>
        <taxon>Viridiplantae</taxon>
        <taxon>Streptophyta</taxon>
        <taxon>Embryophyta</taxon>
        <taxon>Tracheophyta</taxon>
        <taxon>Spermatophyta</taxon>
        <taxon>Magnoliopsida</taxon>
        <taxon>Liliopsida</taxon>
        <taxon>Asparagales</taxon>
        <taxon>Orchidaceae</taxon>
        <taxon>Orchidoideae</taxon>
        <taxon>Orchideae</taxon>
        <taxon>Orchidinae</taxon>
        <taxon>Platanthera</taxon>
    </lineage>
</organism>
<dbReference type="Gene3D" id="3.40.390.10">
    <property type="entry name" value="Collagenase (Catalytic Domain)"/>
    <property type="match status" value="1"/>
</dbReference>
<protein>
    <recommendedName>
        <fullName evidence="8">Peptidase M3A/M3B catalytic domain-containing protein</fullName>
    </recommendedName>
</protein>
<keyword evidence="10" id="KW-1185">Reference proteome</keyword>
<keyword evidence="3 7" id="KW-0479">Metal-binding</keyword>
<dbReference type="InterPro" id="IPR024077">
    <property type="entry name" value="Neurolysin/TOP_dom2"/>
</dbReference>
<feature type="domain" description="Peptidase M3A/M3B catalytic" evidence="8">
    <location>
        <begin position="1"/>
        <end position="383"/>
    </location>
</feature>
<dbReference type="Proteomes" id="UP001412067">
    <property type="component" value="Unassembled WGS sequence"/>
</dbReference>
<reference evidence="9 10" key="1">
    <citation type="journal article" date="2022" name="Nat. Plants">
        <title>Genomes of leafy and leafless Platanthera orchids illuminate the evolution of mycoheterotrophy.</title>
        <authorList>
            <person name="Li M.H."/>
            <person name="Liu K.W."/>
            <person name="Li Z."/>
            <person name="Lu H.C."/>
            <person name="Ye Q.L."/>
            <person name="Zhang D."/>
            <person name="Wang J.Y."/>
            <person name="Li Y.F."/>
            <person name="Zhong Z.M."/>
            <person name="Liu X."/>
            <person name="Yu X."/>
            <person name="Liu D.K."/>
            <person name="Tu X.D."/>
            <person name="Liu B."/>
            <person name="Hao Y."/>
            <person name="Liao X.Y."/>
            <person name="Jiang Y.T."/>
            <person name="Sun W.H."/>
            <person name="Chen J."/>
            <person name="Chen Y.Q."/>
            <person name="Ai Y."/>
            <person name="Zhai J.W."/>
            <person name="Wu S.S."/>
            <person name="Zhou Z."/>
            <person name="Hsiao Y.Y."/>
            <person name="Wu W.L."/>
            <person name="Chen Y.Y."/>
            <person name="Lin Y.F."/>
            <person name="Hsu J.L."/>
            <person name="Li C.Y."/>
            <person name="Wang Z.W."/>
            <person name="Zhao X."/>
            <person name="Zhong W.Y."/>
            <person name="Ma X.K."/>
            <person name="Ma L."/>
            <person name="Huang J."/>
            <person name="Chen G.Z."/>
            <person name="Huang M.Z."/>
            <person name="Huang L."/>
            <person name="Peng D.H."/>
            <person name="Luo Y.B."/>
            <person name="Zou S.Q."/>
            <person name="Chen S.P."/>
            <person name="Lan S."/>
            <person name="Tsai W.C."/>
            <person name="Van de Peer Y."/>
            <person name="Liu Z.J."/>
        </authorList>
    </citation>
    <scope>NUCLEOTIDE SEQUENCE [LARGE SCALE GENOMIC DNA]</scope>
    <source>
        <strain evidence="9">Lor288</strain>
    </source>
</reference>
<keyword evidence="4 7" id="KW-0378">Hydrolase</keyword>
<keyword evidence="2 7" id="KW-0645">Protease</keyword>
<comment type="similarity">
    <text evidence="1 7">Belongs to the peptidase M3 family.</text>
</comment>
<evidence type="ECO:0000259" key="8">
    <source>
        <dbReference type="Pfam" id="PF01432"/>
    </source>
</evidence>
<keyword evidence="6 7" id="KW-0482">Metalloprotease</keyword>
<dbReference type="Gene3D" id="1.10.1370.10">
    <property type="entry name" value="Neurolysin, domain 3"/>
    <property type="match status" value="1"/>
</dbReference>
<accession>A0ABR2LQW3</accession>